<evidence type="ECO:0000313" key="19">
    <source>
        <dbReference type="Proteomes" id="UP000095256"/>
    </source>
</evidence>
<protein>
    <recommendedName>
        <fullName evidence="4 17">Undecaprenyl-diphosphatase</fullName>
        <ecNumber evidence="3 17">3.6.1.27</ecNumber>
    </recommendedName>
    <alternativeName>
        <fullName evidence="15 17">Bacitracin resistance protein</fullName>
    </alternativeName>
    <alternativeName>
        <fullName evidence="14 17">Undecaprenyl pyrophosphate phosphatase</fullName>
    </alternativeName>
</protein>
<evidence type="ECO:0000256" key="2">
    <source>
        <dbReference type="ARBA" id="ARBA00010621"/>
    </source>
</evidence>
<evidence type="ECO:0000256" key="8">
    <source>
        <dbReference type="ARBA" id="ARBA00022960"/>
    </source>
</evidence>
<evidence type="ECO:0000256" key="9">
    <source>
        <dbReference type="ARBA" id="ARBA00022984"/>
    </source>
</evidence>
<evidence type="ECO:0000256" key="1">
    <source>
        <dbReference type="ARBA" id="ARBA00004651"/>
    </source>
</evidence>
<dbReference type="NCBIfam" id="NF001389">
    <property type="entry name" value="PRK00281.1-2"/>
    <property type="match status" value="1"/>
</dbReference>
<evidence type="ECO:0000256" key="3">
    <source>
        <dbReference type="ARBA" id="ARBA00012374"/>
    </source>
</evidence>
<dbReference type="PANTHER" id="PTHR30622:SF3">
    <property type="entry name" value="UNDECAPRENYL-DIPHOSPHATASE"/>
    <property type="match status" value="1"/>
</dbReference>
<evidence type="ECO:0000256" key="7">
    <source>
        <dbReference type="ARBA" id="ARBA00022801"/>
    </source>
</evidence>
<dbReference type="NCBIfam" id="NF001390">
    <property type="entry name" value="PRK00281.1-4"/>
    <property type="match status" value="1"/>
</dbReference>
<dbReference type="EC" id="3.6.1.27" evidence="3 17"/>
<evidence type="ECO:0000256" key="14">
    <source>
        <dbReference type="ARBA" id="ARBA00032707"/>
    </source>
</evidence>
<keyword evidence="13 17" id="KW-0961">Cell wall biogenesis/degradation</keyword>
<keyword evidence="19" id="KW-1185">Reference proteome</keyword>
<feature type="transmembrane region" description="Helical" evidence="17">
    <location>
        <begin position="48"/>
        <end position="66"/>
    </location>
</feature>
<feature type="transmembrane region" description="Helical" evidence="17">
    <location>
        <begin position="259"/>
        <end position="275"/>
    </location>
</feature>
<comment type="catalytic activity">
    <reaction evidence="16 17">
        <text>di-trans,octa-cis-undecaprenyl diphosphate + H2O = di-trans,octa-cis-undecaprenyl phosphate + phosphate + H(+)</text>
        <dbReference type="Rhea" id="RHEA:28094"/>
        <dbReference type="ChEBI" id="CHEBI:15377"/>
        <dbReference type="ChEBI" id="CHEBI:15378"/>
        <dbReference type="ChEBI" id="CHEBI:43474"/>
        <dbReference type="ChEBI" id="CHEBI:58405"/>
        <dbReference type="ChEBI" id="CHEBI:60392"/>
        <dbReference type="EC" id="3.6.1.27"/>
    </reaction>
</comment>
<dbReference type="Pfam" id="PF02673">
    <property type="entry name" value="BacA"/>
    <property type="match status" value="1"/>
</dbReference>
<comment type="caution">
    <text evidence="18">The sequence shown here is derived from an EMBL/GenBank/DDBJ whole genome shotgun (WGS) entry which is preliminary data.</text>
</comment>
<keyword evidence="10 17" id="KW-1133">Transmembrane helix</keyword>
<dbReference type="STRING" id="762845.BCR26_14560"/>
<dbReference type="RefSeq" id="WP_069698937.1">
    <property type="nucleotide sequence ID" value="NZ_JAGGMA010000034.1"/>
</dbReference>
<dbReference type="AlphaFoldDB" id="A0A1E5KW34"/>
<evidence type="ECO:0000313" key="18">
    <source>
        <dbReference type="EMBL" id="OEH82077.1"/>
    </source>
</evidence>
<sequence>MLLSNLWKAIILGIIEGITEWLPISSTGHLILVDEFIKMNLSKDFMEMFNVVIQLGAIMAVVVLFFHKLNPFSPQKSEIQKKDTWILWSKVLVACVPAAIIGFLLDDWFEAKFHNFLTVSIMLIVYGIAFIVIEKRNRGKQPKCTNLNHFTYKAAAVVGFFQVLSLVPGTSRSGATILGAILIGASRFVATEFSFFLGIPVMFGASFLKIVKFLAKGNSFGFSEIFILLVGSIVAFLVSVIVIKFLLNYIRRNDFTAFGWYRIVLGVFLIGYWLFS</sequence>
<reference evidence="18 19" key="1">
    <citation type="submission" date="2016-09" db="EMBL/GenBank/DDBJ databases">
        <authorList>
            <person name="Capua I."/>
            <person name="De Benedictis P."/>
            <person name="Joannis T."/>
            <person name="Lombin L.H."/>
            <person name="Cattoli G."/>
        </authorList>
    </citation>
    <scope>NUCLEOTIDE SEQUENCE [LARGE SCALE GENOMIC DNA]</scope>
    <source>
        <strain evidence="18 19">LMG 25899</strain>
    </source>
</reference>
<evidence type="ECO:0000256" key="16">
    <source>
        <dbReference type="ARBA" id="ARBA00047594"/>
    </source>
</evidence>
<gene>
    <name evidence="17" type="primary">uppP</name>
    <name evidence="18" type="ORF">BCR26_14560</name>
</gene>
<dbReference type="PANTHER" id="PTHR30622">
    <property type="entry name" value="UNDECAPRENYL-DIPHOSPHATASE"/>
    <property type="match status" value="1"/>
</dbReference>
<comment type="similarity">
    <text evidence="2 17">Belongs to the UppP family.</text>
</comment>
<dbReference type="OrthoDB" id="9808289at2"/>
<feature type="transmembrane region" description="Helical" evidence="17">
    <location>
        <begin position="87"/>
        <end position="105"/>
    </location>
</feature>
<dbReference type="GO" id="GO:0009252">
    <property type="term" value="P:peptidoglycan biosynthetic process"/>
    <property type="evidence" value="ECO:0007669"/>
    <property type="project" value="UniProtKB-KW"/>
</dbReference>
<evidence type="ECO:0000256" key="13">
    <source>
        <dbReference type="ARBA" id="ARBA00023316"/>
    </source>
</evidence>
<evidence type="ECO:0000256" key="12">
    <source>
        <dbReference type="ARBA" id="ARBA00023251"/>
    </source>
</evidence>
<evidence type="ECO:0000256" key="10">
    <source>
        <dbReference type="ARBA" id="ARBA00022989"/>
    </source>
</evidence>
<dbReference type="GO" id="GO:0046677">
    <property type="term" value="P:response to antibiotic"/>
    <property type="evidence" value="ECO:0007669"/>
    <property type="project" value="UniProtKB-UniRule"/>
</dbReference>
<accession>A0A1E5KW34</accession>
<dbReference type="GO" id="GO:0050380">
    <property type="term" value="F:undecaprenyl-diphosphatase activity"/>
    <property type="evidence" value="ECO:0007669"/>
    <property type="project" value="UniProtKB-UniRule"/>
</dbReference>
<name>A0A1E5KW34_9ENTE</name>
<feature type="transmembrane region" description="Helical" evidence="17">
    <location>
        <begin position="111"/>
        <end position="133"/>
    </location>
</feature>
<keyword evidence="7 17" id="KW-0378">Hydrolase</keyword>
<dbReference type="InterPro" id="IPR003824">
    <property type="entry name" value="UppP"/>
</dbReference>
<dbReference type="Proteomes" id="UP000095256">
    <property type="component" value="Unassembled WGS sequence"/>
</dbReference>
<proteinExistence type="inferred from homology"/>
<organism evidence="18 19">
    <name type="scientific">Enterococcus rivorum</name>
    <dbReference type="NCBI Taxonomy" id="762845"/>
    <lineage>
        <taxon>Bacteria</taxon>
        <taxon>Bacillati</taxon>
        <taxon>Bacillota</taxon>
        <taxon>Bacilli</taxon>
        <taxon>Lactobacillales</taxon>
        <taxon>Enterococcaceae</taxon>
        <taxon>Enterococcus</taxon>
    </lineage>
</organism>
<comment type="subcellular location">
    <subcellularLocation>
        <location evidence="1 17">Cell membrane</location>
        <topology evidence="1 17">Multi-pass membrane protein</topology>
    </subcellularLocation>
</comment>
<feature type="transmembrane region" description="Helical" evidence="17">
    <location>
        <begin position="226"/>
        <end position="247"/>
    </location>
</feature>
<evidence type="ECO:0000256" key="6">
    <source>
        <dbReference type="ARBA" id="ARBA00022692"/>
    </source>
</evidence>
<evidence type="ECO:0000256" key="17">
    <source>
        <dbReference type="HAMAP-Rule" id="MF_01006"/>
    </source>
</evidence>
<evidence type="ECO:0000256" key="11">
    <source>
        <dbReference type="ARBA" id="ARBA00023136"/>
    </source>
</evidence>
<dbReference type="NCBIfam" id="NF001391">
    <property type="entry name" value="PRK00281.1-5"/>
    <property type="match status" value="1"/>
</dbReference>
<keyword evidence="5 17" id="KW-1003">Cell membrane</keyword>
<keyword evidence="6 17" id="KW-0812">Transmembrane</keyword>
<keyword evidence="12 17" id="KW-0046">Antibiotic resistance</keyword>
<evidence type="ECO:0000256" key="15">
    <source>
        <dbReference type="ARBA" id="ARBA00032932"/>
    </source>
</evidence>
<comment type="miscellaneous">
    <text evidence="17">Bacitracin is thought to be involved in the inhibition of peptidoglycan synthesis by sequestering undecaprenyl diphosphate, thereby reducing the pool of lipid carrier available.</text>
</comment>
<keyword evidence="11 17" id="KW-0472">Membrane</keyword>
<keyword evidence="9 17" id="KW-0573">Peptidoglycan synthesis</keyword>
<feature type="transmembrane region" description="Helical" evidence="17">
    <location>
        <begin position="195"/>
        <end position="214"/>
    </location>
</feature>
<dbReference type="HAMAP" id="MF_01006">
    <property type="entry name" value="Undec_diphosphatase"/>
    <property type="match status" value="1"/>
</dbReference>
<evidence type="ECO:0000256" key="5">
    <source>
        <dbReference type="ARBA" id="ARBA00022475"/>
    </source>
</evidence>
<dbReference type="EMBL" id="MIEK01000029">
    <property type="protein sequence ID" value="OEH82077.1"/>
    <property type="molecule type" value="Genomic_DNA"/>
</dbReference>
<evidence type="ECO:0000256" key="4">
    <source>
        <dbReference type="ARBA" id="ARBA00021581"/>
    </source>
</evidence>
<comment type="function">
    <text evidence="17">Catalyzes the dephosphorylation of undecaprenyl diphosphate (UPP). Confers resistance to bacitracin.</text>
</comment>
<keyword evidence="8 17" id="KW-0133">Cell shape</keyword>
<dbReference type="GO" id="GO:0005886">
    <property type="term" value="C:plasma membrane"/>
    <property type="evidence" value="ECO:0007669"/>
    <property type="project" value="UniProtKB-SubCell"/>
</dbReference>
<dbReference type="GO" id="GO:0071555">
    <property type="term" value="P:cell wall organization"/>
    <property type="evidence" value="ECO:0007669"/>
    <property type="project" value="UniProtKB-KW"/>
</dbReference>
<dbReference type="NCBIfam" id="TIGR00753">
    <property type="entry name" value="undec_PP_bacA"/>
    <property type="match status" value="1"/>
</dbReference>
<dbReference type="GO" id="GO:0008360">
    <property type="term" value="P:regulation of cell shape"/>
    <property type="evidence" value="ECO:0007669"/>
    <property type="project" value="UniProtKB-KW"/>
</dbReference>